<keyword evidence="4" id="KW-1185">Reference proteome</keyword>
<dbReference type="AlphaFoldDB" id="A0AAX3UEJ6"/>
<keyword evidence="1" id="KW-1133">Transmembrane helix</keyword>
<gene>
    <name evidence="3" type="ORF">QEJ78_00865</name>
    <name evidence="2" type="ORF">SAMN02983011_00517</name>
</gene>
<name>A0AAX3UEJ6_9LACO</name>
<evidence type="ECO:0000313" key="2">
    <source>
        <dbReference type="EMBL" id="SDA42960.1"/>
    </source>
</evidence>
<keyword evidence="1" id="KW-0812">Transmembrane</keyword>
<reference evidence="2 4" key="1">
    <citation type="submission" date="2016-10" db="EMBL/GenBank/DDBJ databases">
        <authorList>
            <person name="Varghese N."/>
            <person name="Submissions S."/>
        </authorList>
    </citation>
    <scope>NUCLEOTIDE SEQUENCE [LARGE SCALE GENOMIC DNA]</scope>
    <source>
        <strain evidence="2 4">ATCC 43761</strain>
    </source>
</reference>
<proteinExistence type="predicted"/>
<evidence type="ECO:0000256" key="1">
    <source>
        <dbReference type="SAM" id="Phobius"/>
    </source>
</evidence>
<keyword evidence="1" id="KW-0472">Membrane</keyword>
<protein>
    <submittedName>
        <fullName evidence="2">Competence protein ComGD</fullName>
    </submittedName>
    <submittedName>
        <fullName evidence="3">Type II secretion system protein</fullName>
    </submittedName>
</protein>
<feature type="transmembrane region" description="Helical" evidence="1">
    <location>
        <begin position="6"/>
        <end position="28"/>
    </location>
</feature>
<dbReference type="Proteomes" id="UP000181860">
    <property type="component" value="Unassembled WGS sequence"/>
</dbReference>
<evidence type="ECO:0000313" key="3">
    <source>
        <dbReference type="EMBL" id="WGO86077.1"/>
    </source>
</evidence>
<evidence type="ECO:0000313" key="4">
    <source>
        <dbReference type="Proteomes" id="UP000181860"/>
    </source>
</evidence>
<dbReference type="EMBL" id="FMXC01000003">
    <property type="protein sequence ID" value="SDA42960.1"/>
    <property type="molecule type" value="Genomic_DNA"/>
</dbReference>
<sequence>MMPNNLKAFTLLETVITLGICCGILLIGSLQLTRYQQRLLFDNTIKEVTAALDHASRISTIKGEATTVRFIKSRHCINLDGGNFQQSAGKQIDLDRNINIRGLDNFVISSRGRSNPRTVIFAGYGLKKEIKYQMLWGRIS</sequence>
<dbReference type="EMBL" id="CP123735">
    <property type="protein sequence ID" value="WGO86077.1"/>
    <property type="molecule type" value="Genomic_DNA"/>
</dbReference>
<dbReference type="Proteomes" id="UP001242513">
    <property type="component" value="Chromosome"/>
</dbReference>
<reference evidence="3" key="3">
    <citation type="submission" date="2023-04" db="EMBL/GenBank/DDBJ databases">
        <authorList>
            <person name="Wang Y."/>
        </authorList>
    </citation>
    <scope>NUCLEOTIDE SEQUENCE</scope>
    <source>
        <strain evidence="3">ZW18</strain>
    </source>
</reference>
<reference evidence="3" key="2">
    <citation type="journal article" date="2022" name="Food Funct.">
        <title>Lactobacillus kefiranofaciens ZW18 from Kefir enhances the anti-tumor effect of anti-programmed cell death 1 (PD-1) immunotherapy by modulating the gut microbiota.</title>
        <authorList>
            <person name="Zhao J."/>
            <person name="Wang Y."/>
            <person name="Wang J."/>
            <person name="Lv M."/>
            <person name="Zhou C."/>
            <person name="Jia L."/>
            <person name="Geng W."/>
        </authorList>
    </citation>
    <scope>NUCLEOTIDE SEQUENCE</scope>
    <source>
        <strain evidence="3">ZW18</strain>
    </source>
</reference>
<organism evidence="3 5">
    <name type="scientific">Lactobacillus kefiranofaciens</name>
    <dbReference type="NCBI Taxonomy" id="267818"/>
    <lineage>
        <taxon>Bacteria</taxon>
        <taxon>Bacillati</taxon>
        <taxon>Bacillota</taxon>
        <taxon>Bacilli</taxon>
        <taxon>Lactobacillales</taxon>
        <taxon>Lactobacillaceae</taxon>
        <taxon>Lactobacillus</taxon>
    </lineage>
</organism>
<evidence type="ECO:0000313" key="5">
    <source>
        <dbReference type="Proteomes" id="UP001242513"/>
    </source>
</evidence>
<accession>A0AAX3UEJ6</accession>